<reference evidence="15 16" key="1">
    <citation type="submission" date="2013-08" db="EMBL/GenBank/DDBJ databases">
        <authorList>
            <person name="Weinstock G."/>
            <person name="Sodergren E."/>
            <person name="Wylie T."/>
            <person name="Fulton L."/>
            <person name="Fulton R."/>
            <person name="Fronick C."/>
            <person name="O'Laughlin M."/>
            <person name="Godfrey J."/>
            <person name="Miner T."/>
            <person name="Herter B."/>
            <person name="Appelbaum E."/>
            <person name="Cordes M."/>
            <person name="Lek S."/>
            <person name="Wollam A."/>
            <person name="Pepin K.H."/>
            <person name="Palsikar V.B."/>
            <person name="Mitreva M."/>
            <person name="Wilson R.K."/>
        </authorList>
    </citation>
    <scope>NUCLEOTIDE SEQUENCE [LARGE SCALE GENOMIC DNA]</scope>
    <source>
        <strain evidence="15 16">ATCC BAA-474</strain>
    </source>
</reference>
<keyword evidence="7 12" id="KW-0812">Transmembrane</keyword>
<keyword evidence="9 12" id="KW-1133">Transmembrane helix</keyword>
<evidence type="ECO:0000313" key="16">
    <source>
        <dbReference type="Proteomes" id="UP000017081"/>
    </source>
</evidence>
<dbReference type="GO" id="GO:0008982">
    <property type="term" value="F:protein-N(PI)-phosphohistidine-sugar phosphotransferase activity"/>
    <property type="evidence" value="ECO:0007669"/>
    <property type="project" value="InterPro"/>
</dbReference>
<evidence type="ECO:0000313" key="15">
    <source>
        <dbReference type="EMBL" id="ERT69173.1"/>
    </source>
</evidence>
<dbReference type="InterPro" id="IPR018113">
    <property type="entry name" value="PTrfase_EIIB_Cys"/>
</dbReference>
<dbReference type="Gene3D" id="3.30.1360.60">
    <property type="entry name" value="Glucose permease domain IIB"/>
    <property type="match status" value="1"/>
</dbReference>
<evidence type="ECO:0000256" key="5">
    <source>
        <dbReference type="ARBA" id="ARBA00022679"/>
    </source>
</evidence>
<evidence type="ECO:0000256" key="8">
    <source>
        <dbReference type="ARBA" id="ARBA00022777"/>
    </source>
</evidence>
<dbReference type="Pfam" id="PF02378">
    <property type="entry name" value="PTS_EIIC"/>
    <property type="match status" value="1"/>
</dbReference>
<dbReference type="GO" id="GO:0005886">
    <property type="term" value="C:plasma membrane"/>
    <property type="evidence" value="ECO:0007669"/>
    <property type="project" value="UniProtKB-SubCell"/>
</dbReference>
<dbReference type="HOGENOM" id="CLU_012312_1_0_0"/>
<feature type="domain" description="PTS EIIC type-1" evidence="14">
    <location>
        <begin position="12"/>
        <end position="446"/>
    </location>
</feature>
<evidence type="ECO:0000256" key="3">
    <source>
        <dbReference type="ARBA" id="ARBA00022475"/>
    </source>
</evidence>
<evidence type="ECO:0000256" key="12">
    <source>
        <dbReference type="SAM" id="Phobius"/>
    </source>
</evidence>
<evidence type="ECO:0000259" key="14">
    <source>
        <dbReference type="PROSITE" id="PS51103"/>
    </source>
</evidence>
<evidence type="ECO:0000256" key="1">
    <source>
        <dbReference type="ARBA" id="ARBA00004651"/>
    </source>
</evidence>
<dbReference type="InterPro" id="IPR003352">
    <property type="entry name" value="PTS_EIIC"/>
</dbReference>
<dbReference type="InterPro" id="IPR013013">
    <property type="entry name" value="PTS_EIIC_1"/>
</dbReference>
<evidence type="ECO:0000256" key="11">
    <source>
        <dbReference type="PROSITE-ProRule" id="PRU00421"/>
    </source>
</evidence>
<dbReference type="eggNOG" id="COG1263">
    <property type="taxonomic scope" value="Bacteria"/>
</dbReference>
<dbReference type="SUPFAM" id="SSF55604">
    <property type="entry name" value="Glucose permease domain IIB"/>
    <property type="match status" value="1"/>
</dbReference>
<evidence type="ECO:0000256" key="6">
    <source>
        <dbReference type="ARBA" id="ARBA00022683"/>
    </source>
</evidence>
<proteinExistence type="predicted"/>
<sequence>MRENSKRGINMQKFKKDLQSFGKTLLFPISILSFMAIFLGLSAALQNPNIVKFLPFLQGSGVQTFLGFIRKLAGIPFGQLPLLFAMAIPLGVVKRDKEVAVYSSVVGYIAMLVGMNYLLGIQGYNPSTTAIKYLMDNDGMTAVEATLHNSQFTNVLGIFVYNMNVIGGMIAGLLGVVIHNRFRQIELHPSLTFYSGKRFVPIAAALFMPLVGMGLVYIWPLINDVIMSLGTVISKLQIFGVFLYGFLEKAINPTGLHHILNQAFRFTALGGIENVAGHTQVGALNIYFAELENHLAFSPRATQYLAQGKILHMVFGMPAAIFAMYKCALPEKREQLVKYFIPGLTAVILTGITEPIEFTFIFISPMLWFVNSILAGLAFMVPAMFNVTIGNIQGGIIDWFVFGTLQGMQTKWYLYLFLGPIFFGLYYVAYSFVIRKFNVMTMGRSYSDFDESEEISNDGKALDTENNKVAEELIEGLGGIKNIVDVDNCISRLRIEIKDRSLINEGLIKKSKPNGIIIPDNNNVHIVYGGRVTKMRNLIDDYIFAKKV</sequence>
<dbReference type="InterPro" id="IPR036878">
    <property type="entry name" value="Glu_permease_IIB"/>
</dbReference>
<evidence type="ECO:0000256" key="4">
    <source>
        <dbReference type="ARBA" id="ARBA00022597"/>
    </source>
</evidence>
<dbReference type="GO" id="GO:0009401">
    <property type="term" value="P:phosphoenolpyruvate-dependent sugar phosphotransferase system"/>
    <property type="evidence" value="ECO:0007669"/>
    <property type="project" value="UniProtKB-KW"/>
</dbReference>
<accession>U7VEG7</accession>
<keyword evidence="4" id="KW-0762">Sugar transport</keyword>
<protein>
    <submittedName>
        <fullName evidence="15">Uncharacterized protein</fullName>
    </submittedName>
</protein>
<dbReference type="PANTHER" id="PTHR30009">
    <property type="entry name" value="CYTOCHROME C-TYPE SYNTHESIS PROTEIN AND PTS TRANSMEMBRANE COMPONENT"/>
    <property type="match status" value="1"/>
</dbReference>
<dbReference type="eggNOG" id="COG1264">
    <property type="taxonomic scope" value="Bacteria"/>
</dbReference>
<keyword evidence="3" id="KW-1003">Cell membrane</keyword>
<evidence type="ECO:0000259" key="13">
    <source>
        <dbReference type="PROSITE" id="PS51098"/>
    </source>
</evidence>
<feature type="transmembrane region" description="Helical" evidence="12">
    <location>
        <begin position="368"/>
        <end position="392"/>
    </location>
</feature>
<keyword evidence="2" id="KW-0813">Transport</keyword>
<comment type="subcellular location">
    <subcellularLocation>
        <location evidence="1">Cell membrane</location>
        <topology evidence="1">Multi-pass membrane protein</topology>
    </subcellularLocation>
</comment>
<feature type="transmembrane region" description="Helical" evidence="12">
    <location>
        <begin position="99"/>
        <end position="119"/>
    </location>
</feature>
<feature type="transmembrane region" description="Helical" evidence="12">
    <location>
        <begin position="225"/>
        <end position="247"/>
    </location>
</feature>
<dbReference type="Proteomes" id="UP000017081">
    <property type="component" value="Unassembled WGS sequence"/>
</dbReference>
<dbReference type="InterPro" id="IPR001996">
    <property type="entry name" value="PTS_IIB_1"/>
</dbReference>
<keyword evidence="8" id="KW-0418">Kinase</keyword>
<feature type="transmembrane region" description="Helical" evidence="12">
    <location>
        <begin position="412"/>
        <end position="434"/>
    </location>
</feature>
<dbReference type="PROSITE" id="PS51103">
    <property type="entry name" value="PTS_EIIC_TYPE_1"/>
    <property type="match status" value="1"/>
</dbReference>
<evidence type="ECO:0000256" key="2">
    <source>
        <dbReference type="ARBA" id="ARBA00022448"/>
    </source>
</evidence>
<gene>
    <name evidence="15" type="ORF">HMPREF0202_00907</name>
</gene>
<evidence type="ECO:0000256" key="10">
    <source>
        <dbReference type="ARBA" id="ARBA00023136"/>
    </source>
</evidence>
<feature type="transmembrane region" description="Helical" evidence="12">
    <location>
        <begin position="65"/>
        <end position="87"/>
    </location>
</feature>
<dbReference type="InterPro" id="IPR050429">
    <property type="entry name" value="PTS_Glucose_EIICBA"/>
</dbReference>
<dbReference type="STRING" id="1319815.HMPREF0202_00907"/>
<name>U7VEG7_9FUSO</name>
<dbReference type="PANTHER" id="PTHR30009:SF24">
    <property type="entry name" value="PTS SYSTEM, IIBC COMPONENT"/>
    <property type="match status" value="1"/>
</dbReference>
<keyword evidence="6" id="KW-0598">Phosphotransferase system</keyword>
<dbReference type="PROSITE" id="PS51098">
    <property type="entry name" value="PTS_EIIB_TYPE_1"/>
    <property type="match status" value="1"/>
</dbReference>
<evidence type="ECO:0000256" key="7">
    <source>
        <dbReference type="ARBA" id="ARBA00022692"/>
    </source>
</evidence>
<evidence type="ECO:0000256" key="9">
    <source>
        <dbReference type="ARBA" id="ARBA00022989"/>
    </source>
</evidence>
<dbReference type="Pfam" id="PF00367">
    <property type="entry name" value="PTS_EIIB"/>
    <property type="match status" value="1"/>
</dbReference>
<keyword evidence="10 12" id="KW-0472">Membrane</keyword>
<feature type="active site" description="Phosphocysteine intermediate; for EIIB activity" evidence="11">
    <location>
        <position position="489"/>
    </location>
</feature>
<feature type="transmembrane region" description="Helical" evidence="12">
    <location>
        <begin position="158"/>
        <end position="178"/>
    </location>
</feature>
<feature type="domain" description="PTS EIIB type-1" evidence="13">
    <location>
        <begin position="467"/>
        <end position="548"/>
    </location>
</feature>
<feature type="transmembrane region" description="Helical" evidence="12">
    <location>
        <begin position="199"/>
        <end position="219"/>
    </location>
</feature>
<keyword evidence="16" id="KW-1185">Reference proteome</keyword>
<organism evidence="15 16">
    <name type="scientific">Cetobacterium somerae ATCC BAA-474</name>
    <dbReference type="NCBI Taxonomy" id="1319815"/>
    <lineage>
        <taxon>Bacteria</taxon>
        <taxon>Fusobacteriati</taxon>
        <taxon>Fusobacteriota</taxon>
        <taxon>Fusobacteriia</taxon>
        <taxon>Fusobacteriales</taxon>
        <taxon>Fusobacteriaceae</taxon>
        <taxon>Cetobacterium</taxon>
    </lineage>
</organism>
<dbReference type="GO" id="GO:0016301">
    <property type="term" value="F:kinase activity"/>
    <property type="evidence" value="ECO:0007669"/>
    <property type="project" value="UniProtKB-KW"/>
</dbReference>
<feature type="transmembrane region" description="Helical" evidence="12">
    <location>
        <begin position="304"/>
        <end position="325"/>
    </location>
</feature>
<dbReference type="AlphaFoldDB" id="U7VEG7"/>
<dbReference type="GO" id="GO:0090563">
    <property type="term" value="F:protein-phosphocysteine-sugar phosphotransferase activity"/>
    <property type="evidence" value="ECO:0007669"/>
    <property type="project" value="TreeGrafter"/>
</dbReference>
<feature type="transmembrane region" description="Helical" evidence="12">
    <location>
        <begin position="337"/>
        <end position="356"/>
    </location>
</feature>
<keyword evidence="5" id="KW-0808">Transferase</keyword>
<comment type="caution">
    <text evidence="15">The sequence shown here is derived from an EMBL/GenBank/DDBJ whole genome shotgun (WGS) entry which is preliminary data.</text>
</comment>
<dbReference type="EMBL" id="AXZF01000033">
    <property type="protein sequence ID" value="ERT69173.1"/>
    <property type="molecule type" value="Genomic_DNA"/>
</dbReference>
<feature type="transmembrane region" description="Helical" evidence="12">
    <location>
        <begin position="21"/>
        <end position="45"/>
    </location>
</feature>